<proteinExistence type="inferred from homology"/>
<evidence type="ECO:0000256" key="2">
    <source>
        <dbReference type="ARBA" id="ARBA00023027"/>
    </source>
</evidence>
<dbReference type="Pfam" id="PF03720">
    <property type="entry name" value="UDPG_MGDP_dh_C"/>
    <property type="match status" value="1"/>
</dbReference>
<dbReference type="PANTHER" id="PTHR43491:SF1">
    <property type="entry name" value="UDP-N-ACETYL-D-MANNOSAMINE DEHYDROGENASE"/>
    <property type="match status" value="1"/>
</dbReference>
<dbReference type="PIRSF" id="PIRSF500136">
    <property type="entry name" value="UDP_ManNAc_DH"/>
    <property type="match status" value="1"/>
</dbReference>
<evidence type="ECO:0000313" key="6">
    <source>
        <dbReference type="Proteomes" id="UP000649739"/>
    </source>
</evidence>
<dbReference type="Gene3D" id="3.40.50.720">
    <property type="entry name" value="NAD(P)-binding Rossmann-like Domain"/>
    <property type="match status" value="2"/>
</dbReference>
<dbReference type="InterPro" id="IPR001732">
    <property type="entry name" value="UDP-Glc/GDP-Man_DH_N"/>
</dbReference>
<evidence type="ECO:0000256" key="1">
    <source>
        <dbReference type="ARBA" id="ARBA00023002"/>
    </source>
</evidence>
<protein>
    <submittedName>
        <fullName evidence="5">UDP-N-acetyl-D-glucosamine dehydrogenase</fullName>
    </submittedName>
</protein>
<dbReference type="GO" id="GO:0051287">
    <property type="term" value="F:NAD binding"/>
    <property type="evidence" value="ECO:0007669"/>
    <property type="project" value="InterPro"/>
</dbReference>
<evidence type="ECO:0000256" key="3">
    <source>
        <dbReference type="PIRNR" id="PIRNR000124"/>
    </source>
</evidence>
<name>A0A8J3BDS7_9ACTN</name>
<dbReference type="InterPro" id="IPR036220">
    <property type="entry name" value="UDP-Glc/GDP-Man_DH_C_sf"/>
</dbReference>
<organism evidence="5 6">
    <name type="scientific">Pilimelia anulata</name>
    <dbReference type="NCBI Taxonomy" id="53371"/>
    <lineage>
        <taxon>Bacteria</taxon>
        <taxon>Bacillati</taxon>
        <taxon>Actinomycetota</taxon>
        <taxon>Actinomycetes</taxon>
        <taxon>Micromonosporales</taxon>
        <taxon>Micromonosporaceae</taxon>
        <taxon>Pilimelia</taxon>
    </lineage>
</organism>
<dbReference type="PANTHER" id="PTHR43491">
    <property type="entry name" value="UDP-N-ACETYL-D-MANNOSAMINE DEHYDROGENASE"/>
    <property type="match status" value="1"/>
</dbReference>
<comment type="caution">
    <text evidence="5">The sequence shown here is derived from an EMBL/GenBank/DDBJ whole genome shotgun (WGS) entry which is preliminary data.</text>
</comment>
<evidence type="ECO:0000259" key="4">
    <source>
        <dbReference type="SMART" id="SM00984"/>
    </source>
</evidence>
<reference evidence="5" key="2">
    <citation type="submission" date="2020-09" db="EMBL/GenBank/DDBJ databases">
        <authorList>
            <person name="Sun Q."/>
            <person name="Ohkuma M."/>
        </authorList>
    </citation>
    <scope>NUCLEOTIDE SEQUENCE</scope>
    <source>
        <strain evidence="5">JCM 3090</strain>
    </source>
</reference>
<evidence type="ECO:0000313" key="5">
    <source>
        <dbReference type="EMBL" id="GGK07411.1"/>
    </source>
</evidence>
<dbReference type="PIRSF" id="PIRSF000124">
    <property type="entry name" value="UDPglc_GDPman_dh"/>
    <property type="match status" value="1"/>
</dbReference>
<dbReference type="GO" id="GO:0016616">
    <property type="term" value="F:oxidoreductase activity, acting on the CH-OH group of donors, NAD or NADP as acceptor"/>
    <property type="evidence" value="ECO:0007669"/>
    <property type="project" value="InterPro"/>
</dbReference>
<keyword evidence="2" id="KW-0520">NAD</keyword>
<dbReference type="GO" id="GO:0016628">
    <property type="term" value="F:oxidoreductase activity, acting on the CH-CH group of donors, NAD or NADP as acceptor"/>
    <property type="evidence" value="ECO:0007669"/>
    <property type="project" value="InterPro"/>
</dbReference>
<reference evidence="5" key="1">
    <citation type="journal article" date="2014" name="Int. J. Syst. Evol. Microbiol.">
        <title>Complete genome sequence of Corynebacterium casei LMG S-19264T (=DSM 44701T), isolated from a smear-ripened cheese.</title>
        <authorList>
            <consortium name="US DOE Joint Genome Institute (JGI-PGF)"/>
            <person name="Walter F."/>
            <person name="Albersmeier A."/>
            <person name="Kalinowski J."/>
            <person name="Ruckert C."/>
        </authorList>
    </citation>
    <scope>NUCLEOTIDE SEQUENCE</scope>
    <source>
        <strain evidence="5">JCM 3090</strain>
    </source>
</reference>
<dbReference type="InterPro" id="IPR014026">
    <property type="entry name" value="UDP-Glc/GDP-Man_DH_dimer"/>
</dbReference>
<dbReference type="SMART" id="SM00984">
    <property type="entry name" value="UDPG_MGDP_dh_C"/>
    <property type="match status" value="1"/>
</dbReference>
<dbReference type="InterPro" id="IPR014027">
    <property type="entry name" value="UDP-Glc/GDP-Man_DH_C"/>
</dbReference>
<dbReference type="GO" id="GO:0000271">
    <property type="term" value="P:polysaccharide biosynthetic process"/>
    <property type="evidence" value="ECO:0007669"/>
    <property type="project" value="InterPro"/>
</dbReference>
<keyword evidence="1" id="KW-0560">Oxidoreductase</keyword>
<comment type="similarity">
    <text evidence="3">Belongs to the UDP-glucose/GDP-mannose dehydrogenase family.</text>
</comment>
<sequence>MGQGYVGLPAARAAVAAGHTVVGYDIDAAKVAALRAGTSPIDDLGDRDIDDLLRTGRYRPTGDPADLAGFDVALVTVPTPLRDERPDLTAVLAAAAELAEHLRPGCLVVLESTVAPGTTDGEFREALERNPAGITAADGDLLVGFSPERIDPGNIRWHFGNTPKLVAGINPASRQATESFYASLCDTVVPCRSAATAEMAKLLENTYRHVNIALVNELGRHAHELGVSIWDVLDAAATKPYGFQRFDPGPGVGGHCLPVDPAYLSDRIERRLGRRFDFVDLAMRVNTDQPRYVYGRIADLLNRHRIAVNGAEILVLGLAYKRNSGDTRETPATGLIEQLVRHGAAVSVGDPLVRDLPERLARAFPGVKPVDPADLVAAAARSDLVVLVTDHDAFDYAAISAAAPRLLDTRNRLAVAAHVAAL</sequence>
<dbReference type="InterPro" id="IPR017476">
    <property type="entry name" value="UDP-Glc/GDP-Man"/>
</dbReference>
<dbReference type="Proteomes" id="UP000649739">
    <property type="component" value="Unassembled WGS sequence"/>
</dbReference>
<dbReference type="InterPro" id="IPR036291">
    <property type="entry name" value="NAD(P)-bd_dom_sf"/>
</dbReference>
<dbReference type="InterPro" id="IPR008927">
    <property type="entry name" value="6-PGluconate_DH-like_C_sf"/>
</dbReference>
<dbReference type="SUPFAM" id="SSF51735">
    <property type="entry name" value="NAD(P)-binding Rossmann-fold domains"/>
    <property type="match status" value="1"/>
</dbReference>
<dbReference type="SUPFAM" id="SSF52413">
    <property type="entry name" value="UDP-glucose/GDP-mannose dehydrogenase C-terminal domain"/>
    <property type="match status" value="1"/>
</dbReference>
<gene>
    <name evidence="5" type="ORF">GCM10010123_41660</name>
</gene>
<dbReference type="Pfam" id="PF00984">
    <property type="entry name" value="UDPG_MGDP_dh"/>
    <property type="match status" value="1"/>
</dbReference>
<dbReference type="NCBIfam" id="TIGR03026">
    <property type="entry name" value="NDP-sugDHase"/>
    <property type="match status" value="1"/>
</dbReference>
<dbReference type="InterPro" id="IPR028359">
    <property type="entry name" value="UDP_ManNAc/GlcNAc_DH"/>
</dbReference>
<keyword evidence="6" id="KW-1185">Reference proteome</keyword>
<feature type="domain" description="UDP-glucose/GDP-mannose dehydrogenase C-terminal" evidence="4">
    <location>
        <begin position="314"/>
        <end position="415"/>
    </location>
</feature>
<dbReference type="AlphaFoldDB" id="A0A8J3BDS7"/>
<dbReference type="SUPFAM" id="SSF48179">
    <property type="entry name" value="6-phosphogluconate dehydrogenase C-terminal domain-like"/>
    <property type="match status" value="1"/>
</dbReference>
<dbReference type="Pfam" id="PF03721">
    <property type="entry name" value="UDPG_MGDP_dh_N"/>
    <property type="match status" value="1"/>
</dbReference>
<accession>A0A8J3BDS7</accession>
<dbReference type="EMBL" id="BMQB01000011">
    <property type="protein sequence ID" value="GGK07411.1"/>
    <property type="molecule type" value="Genomic_DNA"/>
</dbReference>